<organism evidence="1 2">
    <name type="scientific">Streptomyces netropsis</name>
    <name type="common">Streptoverticillium netropsis</name>
    <dbReference type="NCBI Taxonomy" id="55404"/>
    <lineage>
        <taxon>Bacteria</taxon>
        <taxon>Bacillati</taxon>
        <taxon>Actinomycetota</taxon>
        <taxon>Actinomycetes</taxon>
        <taxon>Kitasatosporales</taxon>
        <taxon>Streptomycetaceae</taxon>
        <taxon>Streptomyces</taxon>
    </lineage>
</organism>
<protein>
    <submittedName>
        <fullName evidence="1">Uncharacterized protein</fullName>
    </submittedName>
</protein>
<proteinExistence type="predicted"/>
<dbReference type="EMBL" id="JACHJG010000017">
    <property type="protein sequence ID" value="MBB4890234.1"/>
    <property type="molecule type" value="Genomic_DNA"/>
</dbReference>
<accession>A0A7W7LHP2</accession>
<comment type="caution">
    <text evidence="1">The sequence shown here is derived from an EMBL/GenBank/DDBJ whole genome shotgun (WGS) entry which is preliminary data.</text>
</comment>
<sequence length="32" mass="3175">MAKGMIAHGTTGVAAVFDFDPAAAAKATVAPW</sequence>
<dbReference type="AlphaFoldDB" id="A0A7W7LHP2"/>
<name>A0A7W7LHP2_STRNE</name>
<evidence type="ECO:0000313" key="1">
    <source>
        <dbReference type="EMBL" id="MBB4890234.1"/>
    </source>
</evidence>
<gene>
    <name evidence="1" type="ORF">FHS38_006312</name>
</gene>
<keyword evidence="2" id="KW-1185">Reference proteome</keyword>
<evidence type="ECO:0000313" key="2">
    <source>
        <dbReference type="Proteomes" id="UP000556436"/>
    </source>
</evidence>
<reference evidence="1 2" key="1">
    <citation type="submission" date="2020-08" db="EMBL/GenBank/DDBJ databases">
        <title>Genomic Encyclopedia of Type Strains, Phase III (KMG-III): the genomes of soil and plant-associated and newly described type strains.</title>
        <authorList>
            <person name="Whitman W."/>
        </authorList>
    </citation>
    <scope>NUCLEOTIDE SEQUENCE [LARGE SCALE GENOMIC DNA]</scope>
    <source>
        <strain evidence="1 2">CECT 3265</strain>
    </source>
</reference>
<dbReference type="Proteomes" id="UP000556436">
    <property type="component" value="Unassembled WGS sequence"/>
</dbReference>